<keyword evidence="2" id="KW-1185">Reference proteome</keyword>
<proteinExistence type="predicted"/>
<gene>
    <name evidence="1" type="ORF">BT96DRAFT_1027357</name>
</gene>
<dbReference type="EMBL" id="ML770691">
    <property type="protein sequence ID" value="KAE9383127.1"/>
    <property type="molecule type" value="Genomic_DNA"/>
</dbReference>
<sequence length="386" mass="43575">MSRIRPSSQPSITVPMDLLHPGFRPGTNLRVTLTDAIDNVALTRSISLGPYQIEIVESLSDKASIFTDIHTYDRFWRRFQISISRTANPRNAEAPWKPTFHQYFLSLFSAMHNLDIEEEQSFNSIESHQAAEALKKTVTAQRGLARVVTPDIRARLSFAHDGETIYFFPFLHELKRAASRLNTIFGYPVLGNPVHTDDGKREIVRLLKRAMIQVEYQAVICFDSTSQLTHCQHEILLIASAGPWITLRIASRVGDGRVENFSEQAQAEFQYLQDEYSLITTTEEGEERDWVPEDSAALAPSEALPPVTAENRRQEITAFQNLRLNIPAIIDHGLLFTASDWVDNYWSIPVMLGTKAGDHCLQQVKSFVGAFSKNLERTLAQSEGSN</sequence>
<reference evidence="1" key="1">
    <citation type="journal article" date="2019" name="Environ. Microbiol.">
        <title>Fungal ecological strategies reflected in gene transcription - a case study of two litter decomposers.</title>
        <authorList>
            <person name="Barbi F."/>
            <person name="Kohler A."/>
            <person name="Barry K."/>
            <person name="Baskaran P."/>
            <person name="Daum C."/>
            <person name="Fauchery L."/>
            <person name="Ihrmark K."/>
            <person name="Kuo A."/>
            <person name="LaButti K."/>
            <person name="Lipzen A."/>
            <person name="Morin E."/>
            <person name="Grigoriev I.V."/>
            <person name="Henrissat B."/>
            <person name="Lindahl B."/>
            <person name="Martin F."/>
        </authorList>
    </citation>
    <scope>NUCLEOTIDE SEQUENCE</scope>
    <source>
        <strain evidence="1">JB14</strain>
    </source>
</reference>
<name>A0A6A4GCD3_9AGAR</name>
<accession>A0A6A4GCD3</accession>
<organism evidence="1 2">
    <name type="scientific">Gymnopus androsaceus JB14</name>
    <dbReference type="NCBI Taxonomy" id="1447944"/>
    <lineage>
        <taxon>Eukaryota</taxon>
        <taxon>Fungi</taxon>
        <taxon>Dikarya</taxon>
        <taxon>Basidiomycota</taxon>
        <taxon>Agaricomycotina</taxon>
        <taxon>Agaricomycetes</taxon>
        <taxon>Agaricomycetidae</taxon>
        <taxon>Agaricales</taxon>
        <taxon>Marasmiineae</taxon>
        <taxon>Omphalotaceae</taxon>
        <taxon>Gymnopus</taxon>
    </lineage>
</organism>
<protein>
    <submittedName>
        <fullName evidence="1">Uncharacterized protein</fullName>
    </submittedName>
</protein>
<dbReference type="Proteomes" id="UP000799118">
    <property type="component" value="Unassembled WGS sequence"/>
</dbReference>
<evidence type="ECO:0000313" key="1">
    <source>
        <dbReference type="EMBL" id="KAE9383127.1"/>
    </source>
</evidence>
<dbReference type="AlphaFoldDB" id="A0A6A4GCD3"/>
<dbReference type="OrthoDB" id="2869000at2759"/>
<evidence type="ECO:0000313" key="2">
    <source>
        <dbReference type="Proteomes" id="UP000799118"/>
    </source>
</evidence>